<proteinExistence type="inferred from homology"/>
<protein>
    <recommendedName>
        <fullName evidence="4">Darcynin</fullName>
    </recommendedName>
</protein>
<keyword evidence="3" id="KW-1185">Reference proteome</keyword>
<reference evidence="2 3" key="1">
    <citation type="submission" date="2020-08" db="EMBL/GenBank/DDBJ databases">
        <title>Above-ground endophytic microbial communities from plants in different locations in the United States.</title>
        <authorList>
            <person name="Frank C."/>
        </authorList>
    </citation>
    <scope>NUCLEOTIDE SEQUENCE [LARGE SCALE GENOMIC DNA]</scope>
    <source>
        <strain evidence="2 3">WP4_2_2</strain>
    </source>
</reference>
<organism evidence="2 3">
    <name type="scientific">Paraburkholderia bannensis</name>
    <dbReference type="NCBI Taxonomy" id="765414"/>
    <lineage>
        <taxon>Bacteria</taxon>
        <taxon>Pseudomonadati</taxon>
        <taxon>Pseudomonadota</taxon>
        <taxon>Betaproteobacteria</taxon>
        <taxon>Burkholderiales</taxon>
        <taxon>Burkholderiaceae</taxon>
        <taxon>Paraburkholderia</taxon>
    </lineage>
</organism>
<name>A0A7W9TXT6_9BURK</name>
<dbReference type="AlphaFoldDB" id="A0A7W9TXT6"/>
<comment type="similarity">
    <text evidence="1">Belongs to the darcynin family.</text>
</comment>
<dbReference type="InterPro" id="IPR031409">
    <property type="entry name" value="Darcynin"/>
</dbReference>
<evidence type="ECO:0000313" key="2">
    <source>
        <dbReference type="EMBL" id="MBB6102651.1"/>
    </source>
</evidence>
<gene>
    <name evidence="2" type="ORF">F4827_002503</name>
</gene>
<sequence length="107" mass="12561">MKASTQPALTVFMLVKSLPAWLELPPDARQSALQDHVLPLLERHREQVRLRLYDVEFYAARVTDVWMWEAESHQAYEALIEALRDTPFWDRYFQIVEILPGVEASHL</sequence>
<comment type="caution">
    <text evidence="2">The sequence shown here is derived from an EMBL/GenBank/DDBJ whole genome shotgun (WGS) entry which is preliminary data.</text>
</comment>
<dbReference type="Pfam" id="PF17074">
    <property type="entry name" value="Darcynin"/>
    <property type="match status" value="1"/>
</dbReference>
<dbReference type="RefSeq" id="WP_221303664.1">
    <property type="nucleotide sequence ID" value="NZ_JACHBW010000006.1"/>
</dbReference>
<evidence type="ECO:0008006" key="4">
    <source>
        <dbReference type="Google" id="ProtNLM"/>
    </source>
</evidence>
<accession>A0A7W9TXT6</accession>
<dbReference type="EMBL" id="JACHBW010000006">
    <property type="protein sequence ID" value="MBB6102651.1"/>
    <property type="molecule type" value="Genomic_DNA"/>
</dbReference>
<evidence type="ECO:0000313" key="3">
    <source>
        <dbReference type="Proteomes" id="UP000571554"/>
    </source>
</evidence>
<dbReference type="Proteomes" id="UP000571554">
    <property type="component" value="Unassembled WGS sequence"/>
</dbReference>
<evidence type="ECO:0000256" key="1">
    <source>
        <dbReference type="ARBA" id="ARBA00006869"/>
    </source>
</evidence>